<evidence type="ECO:0000256" key="1">
    <source>
        <dbReference type="SAM" id="Phobius"/>
    </source>
</evidence>
<keyword evidence="1" id="KW-1133">Transmembrane helix</keyword>
<keyword evidence="1" id="KW-0472">Membrane</keyword>
<keyword evidence="3" id="KW-1185">Reference proteome</keyword>
<evidence type="ECO:0000313" key="3">
    <source>
        <dbReference type="Proteomes" id="UP000183832"/>
    </source>
</evidence>
<keyword evidence="1" id="KW-0812">Transmembrane</keyword>
<organism evidence="2 3">
    <name type="scientific">Clunio marinus</name>
    <dbReference type="NCBI Taxonomy" id="568069"/>
    <lineage>
        <taxon>Eukaryota</taxon>
        <taxon>Metazoa</taxon>
        <taxon>Ecdysozoa</taxon>
        <taxon>Arthropoda</taxon>
        <taxon>Hexapoda</taxon>
        <taxon>Insecta</taxon>
        <taxon>Pterygota</taxon>
        <taxon>Neoptera</taxon>
        <taxon>Endopterygota</taxon>
        <taxon>Diptera</taxon>
        <taxon>Nematocera</taxon>
        <taxon>Chironomoidea</taxon>
        <taxon>Chironomidae</taxon>
        <taxon>Clunio</taxon>
    </lineage>
</organism>
<dbReference type="OrthoDB" id="7783260at2759"/>
<name>A0A1J1HG87_9DIPT</name>
<evidence type="ECO:0000313" key="2">
    <source>
        <dbReference type="EMBL" id="CRK87045.1"/>
    </source>
</evidence>
<dbReference type="EMBL" id="CVRI01000003">
    <property type="protein sequence ID" value="CRK87045.1"/>
    <property type="molecule type" value="Genomic_DNA"/>
</dbReference>
<accession>A0A1J1HG87</accession>
<proteinExistence type="predicted"/>
<feature type="transmembrane region" description="Helical" evidence="1">
    <location>
        <begin position="7"/>
        <end position="25"/>
    </location>
</feature>
<protein>
    <submittedName>
        <fullName evidence="2">CLUMA_CG000873, isoform A</fullName>
    </submittedName>
</protein>
<gene>
    <name evidence="2" type="ORF">CLUMA_CG000873</name>
</gene>
<reference evidence="2 3" key="1">
    <citation type="submission" date="2015-04" db="EMBL/GenBank/DDBJ databases">
        <authorList>
            <person name="Syromyatnikov M.Y."/>
            <person name="Popov V.N."/>
        </authorList>
    </citation>
    <scope>NUCLEOTIDE SEQUENCE [LARGE SCALE GENOMIC DNA]</scope>
</reference>
<dbReference type="AlphaFoldDB" id="A0A1J1HG87"/>
<sequence length="101" mass="11482">MGSKSSLIFSMVIVLFTLIIATNGLQCHICGQFNDGVGSITPCLNYTETNAHLHLKECPRKTDKFCVKKQWNKRNLSLPASHSKLFILNRMLKEKIRSIEM</sequence>
<dbReference type="Proteomes" id="UP000183832">
    <property type="component" value="Unassembled WGS sequence"/>
</dbReference>